<dbReference type="EMBL" id="KZ678129">
    <property type="protein sequence ID" value="PSN72783.1"/>
    <property type="molecule type" value="Genomic_DNA"/>
</dbReference>
<organism evidence="2 3">
    <name type="scientific">Corynespora cassiicola Philippines</name>
    <dbReference type="NCBI Taxonomy" id="1448308"/>
    <lineage>
        <taxon>Eukaryota</taxon>
        <taxon>Fungi</taxon>
        <taxon>Dikarya</taxon>
        <taxon>Ascomycota</taxon>
        <taxon>Pezizomycotina</taxon>
        <taxon>Dothideomycetes</taxon>
        <taxon>Pleosporomycetidae</taxon>
        <taxon>Pleosporales</taxon>
        <taxon>Corynesporascaceae</taxon>
        <taxon>Corynespora</taxon>
    </lineage>
</organism>
<feature type="compositionally biased region" description="Polar residues" evidence="1">
    <location>
        <begin position="10"/>
        <end position="28"/>
    </location>
</feature>
<dbReference type="AlphaFoldDB" id="A0A2T2P5C0"/>
<keyword evidence="3" id="KW-1185">Reference proteome</keyword>
<protein>
    <submittedName>
        <fullName evidence="2">Uncharacterized protein</fullName>
    </submittedName>
</protein>
<evidence type="ECO:0000313" key="3">
    <source>
        <dbReference type="Proteomes" id="UP000240883"/>
    </source>
</evidence>
<dbReference type="Proteomes" id="UP000240883">
    <property type="component" value="Unassembled WGS sequence"/>
</dbReference>
<sequence>MAWRGEALSIGTTPTTNSTDVPHTQTATPARRVLPPSAPVCLRRRCPWPVGSSASTCRPFFCAPPWSAVANAKSNWAVSSGLTAAPPWATNRQPGSLPSCTVEQLLLHSPTRLPSYSRPQRPVRAYAGLSTSCLHCIRTRREPTITQAKVTVASVRRSPSADPYPTIRSL</sequence>
<proteinExistence type="predicted"/>
<gene>
    <name evidence="2" type="ORF">BS50DRAFT_652912</name>
</gene>
<evidence type="ECO:0000313" key="2">
    <source>
        <dbReference type="EMBL" id="PSN72783.1"/>
    </source>
</evidence>
<name>A0A2T2P5C0_CORCC</name>
<feature type="region of interest" description="Disordered" evidence="1">
    <location>
        <begin position="1"/>
        <end position="28"/>
    </location>
</feature>
<accession>A0A2T2P5C0</accession>
<evidence type="ECO:0000256" key="1">
    <source>
        <dbReference type="SAM" id="MobiDB-lite"/>
    </source>
</evidence>
<reference evidence="2 3" key="1">
    <citation type="journal article" date="2018" name="Front. Microbiol.">
        <title>Genome-Wide Analysis of Corynespora cassiicola Leaf Fall Disease Putative Effectors.</title>
        <authorList>
            <person name="Lopez D."/>
            <person name="Ribeiro S."/>
            <person name="Label P."/>
            <person name="Fumanal B."/>
            <person name="Venisse J.S."/>
            <person name="Kohler A."/>
            <person name="de Oliveira R.R."/>
            <person name="Labutti K."/>
            <person name="Lipzen A."/>
            <person name="Lail K."/>
            <person name="Bauer D."/>
            <person name="Ohm R.A."/>
            <person name="Barry K.W."/>
            <person name="Spatafora J."/>
            <person name="Grigoriev I.V."/>
            <person name="Martin F.M."/>
            <person name="Pujade-Renaud V."/>
        </authorList>
    </citation>
    <scope>NUCLEOTIDE SEQUENCE [LARGE SCALE GENOMIC DNA]</scope>
    <source>
        <strain evidence="2 3">Philippines</strain>
    </source>
</reference>